<evidence type="ECO:0000313" key="4">
    <source>
        <dbReference type="Proteomes" id="UP000222542"/>
    </source>
</evidence>
<dbReference type="AlphaFoldDB" id="A0A2G2ZKJ0"/>
<accession>A0A2G2ZKJ0</accession>
<dbReference type="Proteomes" id="UP000222542">
    <property type="component" value="Unassembled WGS sequence"/>
</dbReference>
<dbReference type="Gramene" id="PHT82502">
    <property type="protein sequence ID" value="PHT82502"/>
    <property type="gene ID" value="T459_15517"/>
</dbReference>
<dbReference type="EMBL" id="AYRZ02000005">
    <property type="protein sequence ID" value="PHT82502.1"/>
    <property type="molecule type" value="Genomic_DNA"/>
</dbReference>
<evidence type="ECO:0000256" key="2">
    <source>
        <dbReference type="ARBA" id="ARBA00022690"/>
    </source>
</evidence>
<comment type="similarity">
    <text evidence="1">Belongs to the protease inhibitor I3 (leguminous Kunitz-type inhibitor) family.</text>
</comment>
<dbReference type="SUPFAM" id="SSF50386">
    <property type="entry name" value="STI-like"/>
    <property type="match status" value="1"/>
</dbReference>
<keyword evidence="2" id="KW-0646">Protease inhibitor</keyword>
<sequence>MVYFKPKQEKIVVSSPVNIQFYLDYPLCSNLSVWKVDNLNSKLPHTISTGAKLGNPNDVSSWFQIMPIGGVLYH</sequence>
<name>A0A2G2ZKJ0_CAPAN</name>
<gene>
    <name evidence="3" type="ORF">T459_15517</name>
</gene>
<organism evidence="3 4">
    <name type="scientific">Capsicum annuum</name>
    <name type="common">Capsicum pepper</name>
    <dbReference type="NCBI Taxonomy" id="4072"/>
    <lineage>
        <taxon>Eukaryota</taxon>
        <taxon>Viridiplantae</taxon>
        <taxon>Streptophyta</taxon>
        <taxon>Embryophyta</taxon>
        <taxon>Tracheophyta</taxon>
        <taxon>Spermatophyta</taxon>
        <taxon>Magnoliopsida</taxon>
        <taxon>eudicotyledons</taxon>
        <taxon>Gunneridae</taxon>
        <taxon>Pentapetalae</taxon>
        <taxon>asterids</taxon>
        <taxon>lamiids</taxon>
        <taxon>Solanales</taxon>
        <taxon>Solanaceae</taxon>
        <taxon>Solanoideae</taxon>
        <taxon>Capsiceae</taxon>
        <taxon>Capsicum</taxon>
    </lineage>
</organism>
<keyword evidence="4" id="KW-1185">Reference proteome</keyword>
<reference evidence="3 4" key="1">
    <citation type="journal article" date="2014" name="Nat. Genet.">
        <title>Genome sequence of the hot pepper provides insights into the evolution of pungency in Capsicum species.</title>
        <authorList>
            <person name="Kim S."/>
            <person name="Park M."/>
            <person name="Yeom S.I."/>
            <person name="Kim Y.M."/>
            <person name="Lee J.M."/>
            <person name="Lee H.A."/>
            <person name="Seo E."/>
            <person name="Choi J."/>
            <person name="Cheong K."/>
            <person name="Kim K.T."/>
            <person name="Jung K."/>
            <person name="Lee G.W."/>
            <person name="Oh S.K."/>
            <person name="Bae C."/>
            <person name="Kim S.B."/>
            <person name="Lee H.Y."/>
            <person name="Kim S.Y."/>
            <person name="Kim M.S."/>
            <person name="Kang B.C."/>
            <person name="Jo Y.D."/>
            <person name="Yang H.B."/>
            <person name="Jeong H.J."/>
            <person name="Kang W.H."/>
            <person name="Kwon J.K."/>
            <person name="Shin C."/>
            <person name="Lim J.Y."/>
            <person name="Park J.H."/>
            <person name="Huh J.H."/>
            <person name="Kim J.S."/>
            <person name="Kim B.D."/>
            <person name="Cohen O."/>
            <person name="Paran I."/>
            <person name="Suh M.C."/>
            <person name="Lee S.B."/>
            <person name="Kim Y.K."/>
            <person name="Shin Y."/>
            <person name="Noh S.J."/>
            <person name="Park J."/>
            <person name="Seo Y.S."/>
            <person name="Kwon S.Y."/>
            <person name="Kim H.A."/>
            <person name="Park J.M."/>
            <person name="Kim H.J."/>
            <person name="Choi S.B."/>
            <person name="Bosland P.W."/>
            <person name="Reeves G."/>
            <person name="Jo S.H."/>
            <person name="Lee B.W."/>
            <person name="Cho H.T."/>
            <person name="Choi H.S."/>
            <person name="Lee M.S."/>
            <person name="Yu Y."/>
            <person name="Do Choi Y."/>
            <person name="Park B.S."/>
            <person name="van Deynze A."/>
            <person name="Ashrafi H."/>
            <person name="Hill T."/>
            <person name="Kim W.T."/>
            <person name="Pai H.S."/>
            <person name="Ahn H.K."/>
            <person name="Yeam I."/>
            <person name="Giovannoni J.J."/>
            <person name="Rose J.K."/>
            <person name="Sorensen I."/>
            <person name="Lee S.J."/>
            <person name="Kim R.W."/>
            <person name="Choi I.Y."/>
            <person name="Choi B.S."/>
            <person name="Lim J.S."/>
            <person name="Lee Y.H."/>
            <person name="Choi D."/>
        </authorList>
    </citation>
    <scope>NUCLEOTIDE SEQUENCE [LARGE SCALE GENOMIC DNA]</scope>
    <source>
        <strain evidence="4">cv. CM334</strain>
    </source>
</reference>
<dbReference type="InterPro" id="IPR011065">
    <property type="entry name" value="Kunitz_inhibitor_STI-like_sf"/>
</dbReference>
<dbReference type="Gene3D" id="2.80.10.50">
    <property type="match status" value="1"/>
</dbReference>
<dbReference type="Pfam" id="PF00197">
    <property type="entry name" value="Kunitz_legume"/>
    <property type="match status" value="1"/>
</dbReference>
<evidence type="ECO:0000256" key="1">
    <source>
        <dbReference type="ARBA" id="ARBA00005440"/>
    </source>
</evidence>
<reference evidence="3 4" key="2">
    <citation type="journal article" date="2017" name="Genome Biol.">
        <title>New reference genome sequences of hot pepper reveal the massive evolution of plant disease-resistance genes by retroduplication.</title>
        <authorList>
            <person name="Kim S."/>
            <person name="Park J."/>
            <person name="Yeom S.I."/>
            <person name="Kim Y.M."/>
            <person name="Seo E."/>
            <person name="Kim K.T."/>
            <person name="Kim M.S."/>
            <person name="Lee J.M."/>
            <person name="Cheong K."/>
            <person name="Shin H.S."/>
            <person name="Kim S.B."/>
            <person name="Han K."/>
            <person name="Lee J."/>
            <person name="Park M."/>
            <person name="Lee H.A."/>
            <person name="Lee H.Y."/>
            <person name="Lee Y."/>
            <person name="Oh S."/>
            <person name="Lee J.H."/>
            <person name="Choi E."/>
            <person name="Choi E."/>
            <person name="Lee S.E."/>
            <person name="Jeon J."/>
            <person name="Kim H."/>
            <person name="Choi G."/>
            <person name="Song H."/>
            <person name="Lee J."/>
            <person name="Lee S.C."/>
            <person name="Kwon J.K."/>
            <person name="Lee H.Y."/>
            <person name="Koo N."/>
            <person name="Hong Y."/>
            <person name="Kim R.W."/>
            <person name="Kang W.H."/>
            <person name="Huh J.H."/>
            <person name="Kang B.C."/>
            <person name="Yang T.J."/>
            <person name="Lee Y.H."/>
            <person name="Bennetzen J.L."/>
            <person name="Choi D."/>
        </authorList>
    </citation>
    <scope>NUCLEOTIDE SEQUENCE [LARGE SCALE GENOMIC DNA]</scope>
    <source>
        <strain evidence="4">cv. CM334</strain>
    </source>
</reference>
<proteinExistence type="inferred from homology"/>
<dbReference type="GO" id="GO:0004866">
    <property type="term" value="F:endopeptidase inhibitor activity"/>
    <property type="evidence" value="ECO:0007669"/>
    <property type="project" value="InterPro"/>
</dbReference>
<comment type="caution">
    <text evidence="3">The sequence shown here is derived from an EMBL/GenBank/DDBJ whole genome shotgun (WGS) entry which is preliminary data.</text>
</comment>
<evidence type="ECO:0000313" key="3">
    <source>
        <dbReference type="EMBL" id="PHT82502.1"/>
    </source>
</evidence>
<dbReference type="InterPro" id="IPR002160">
    <property type="entry name" value="Prot_inh_Kunz-lg"/>
</dbReference>
<protein>
    <submittedName>
        <fullName evidence="3">Uncharacterized protein</fullName>
    </submittedName>
</protein>